<dbReference type="Proteomes" id="UP000807306">
    <property type="component" value="Unassembled WGS sequence"/>
</dbReference>
<dbReference type="GO" id="GO:1902929">
    <property type="term" value="C:plasma membrane of growing cell tip"/>
    <property type="evidence" value="ECO:0007669"/>
    <property type="project" value="TreeGrafter"/>
</dbReference>
<dbReference type="SUPFAM" id="SSF50044">
    <property type="entry name" value="SH3-domain"/>
    <property type="match status" value="1"/>
</dbReference>
<feature type="region of interest" description="Disordered" evidence="3">
    <location>
        <begin position="1322"/>
        <end position="1353"/>
    </location>
</feature>
<dbReference type="PANTHER" id="PTHR31778">
    <property type="entry name" value="BUD SITE SELECTION PROTEIN RAX2"/>
    <property type="match status" value="1"/>
</dbReference>
<feature type="domain" description="SH3" evidence="6">
    <location>
        <begin position="1364"/>
        <end position="1421"/>
    </location>
</feature>
<dbReference type="SMART" id="SM00326">
    <property type="entry name" value="SH3"/>
    <property type="match status" value="1"/>
</dbReference>
<evidence type="ECO:0000256" key="3">
    <source>
        <dbReference type="SAM" id="MobiDB-lite"/>
    </source>
</evidence>
<keyword evidence="4" id="KW-0812">Transmembrane</keyword>
<gene>
    <name evidence="7" type="ORF">CPB83DRAFT_278280</name>
</gene>
<dbReference type="Pfam" id="PF20842">
    <property type="entry name" value="Rax2_2"/>
    <property type="match status" value="1"/>
</dbReference>
<feature type="transmembrane region" description="Helical" evidence="4">
    <location>
        <begin position="1244"/>
        <end position="1275"/>
    </location>
</feature>
<dbReference type="SUPFAM" id="SSF51004">
    <property type="entry name" value="C-terminal (heme d1) domain of cytochrome cd1-nitrite reductase"/>
    <property type="match status" value="1"/>
</dbReference>
<evidence type="ECO:0000256" key="4">
    <source>
        <dbReference type="SAM" id="Phobius"/>
    </source>
</evidence>
<evidence type="ECO:0000313" key="7">
    <source>
        <dbReference type="EMBL" id="KAF9529313.1"/>
    </source>
</evidence>
<sequence>MNPSITPLILALLFSSHVVLAALPQVDFERMGNVGLAGAFAGLDIFSNTTVSFDPNTSTLLSRSKDGALTRVASTNNGGSILAGCALKDVFYLAGSFSQINDVTVANIASYNPSTRAVLPLGSNGPNGEIHAVFCDSKENKLWVGGKFSSPGGSIAIFDPKANSWSGAPFGGVSGGEALVNSISTNSSGSSLFFSGSFMTAFGTGSAALNGTNNPNVPFSVGATPFSSSLVPVPLQNVQVDGSPSTTQAGFSDIKNILCPSGGDGSGNSWYAADASTPLITVRTFSSISANGVRLGNTFQPDHGTTSFTVTTIPDNTVRTVKYLDPTTGQNVTCSNTCPLSTDSSVLYQDFLFDQPLSITGVQIKLTSFTGSSPGLHILQLLSSGAFASAINDENRQSCFAPNPSNSTQTGSWQPKQAITDIAGTTQEVLISTVNVGTPSSSGPTFTWMPYVSAAGNYDINLLVPGCAEFQDCASRTSVKITVFPGSNLNPQVKEISQQNTADQSYNIYSGPILPSTTNFVTTISMALADNPAGTGQDGKYILVADRVQFILKSADINATADASGSAGGSISNIAGLARGFGFLEWPRTSTAIVSGVDGRKSLPNNTLTALDDVGFEILSGMGGASGASSANTGLNAVAHHPVGVFVGGSFSLGSGSASGSSNIVAYKSGALAQVANGGLNGAVNSLVLYGDQLFVGGAFKDTPSGSTQGALQGIALYNVQKNSWSALGAGVNGEVTSLGLLNNQVQVAGNFTKILSSPNSNDGSDTSGFAVWDIKSASWVNNGGFIVGKMTFIGNGTSDGQFIAGNVQASQQFGATGLVMLKNGNENGPAVTPLPVGLGAQVTTQSPNSSTVQRRSASPSSFGTLSSHIRFHANIFGRQTAPTTSQTSTLPPALAAAAPAVLAGAFWTNSSTSKEVVIFGGNFSFTAAGSSTPSQGIAIYNPQTQTASGLPGPQVQGTVRTLLVDSNSLYVGGEFTISGASINGLALYDLAKGAWDLTGLQTLQASSGSKVVVRSITRSSAKANTVIVAGSFAQAGSLGCAGICSFDTSNKQWNALGSGIHGEVTSVAYAGNNQDVLIAGGSITLSDNTASNVAQYSISNNTWLAVGSGSDIPGPVSAVEVNNHNASSVFAAGRANDGTSFLSFWNGAKWENLGSTFSQGTNVADLKMVPLSNTHPANDIIESDRVLMISGSLSTSGGNSSSALFDGQNIIPYIVSTSSTGTAGSVSSLFHSFASFSFNQRKFLATGVVILISIAIAAGVVFLLALIGILWTLFSRKDDKLAKFDSGEEDDDSALHRPSSLLEHINAATLTTILPAGAYSHDREEEKATTASRSDQDPFGPDGSNYLRAETPSDAMGGMLAEETSRPAHARYSFDGTGEGELPLSAGAEVEVLDDRDPAWWYARDMRTGQEGVVPAAYLY</sequence>
<evidence type="ECO:0000259" key="6">
    <source>
        <dbReference type="PROSITE" id="PS50002"/>
    </source>
</evidence>
<accession>A0A9P6EGT0</accession>
<dbReference type="InterPro" id="IPR001452">
    <property type="entry name" value="SH3_domain"/>
</dbReference>
<dbReference type="InterPro" id="IPR036028">
    <property type="entry name" value="SH3-like_dom_sf"/>
</dbReference>
<protein>
    <submittedName>
        <fullName evidence="7">Cortical protein marker for cell polarity-domain-containing protein</fullName>
    </submittedName>
</protein>
<dbReference type="PROSITE" id="PS50002">
    <property type="entry name" value="SH3"/>
    <property type="match status" value="1"/>
</dbReference>
<keyword evidence="5" id="KW-0732">Signal</keyword>
<reference evidence="7" key="1">
    <citation type="submission" date="2020-11" db="EMBL/GenBank/DDBJ databases">
        <authorList>
            <consortium name="DOE Joint Genome Institute"/>
            <person name="Ahrendt S."/>
            <person name="Riley R."/>
            <person name="Andreopoulos W."/>
            <person name="Labutti K."/>
            <person name="Pangilinan J."/>
            <person name="Ruiz-Duenas F.J."/>
            <person name="Barrasa J.M."/>
            <person name="Sanchez-Garcia M."/>
            <person name="Camarero S."/>
            <person name="Miyauchi S."/>
            <person name="Serrano A."/>
            <person name="Linde D."/>
            <person name="Babiker R."/>
            <person name="Drula E."/>
            <person name="Ayuso-Fernandez I."/>
            <person name="Pacheco R."/>
            <person name="Padilla G."/>
            <person name="Ferreira P."/>
            <person name="Barriuso J."/>
            <person name="Kellner H."/>
            <person name="Castanera R."/>
            <person name="Alfaro M."/>
            <person name="Ramirez L."/>
            <person name="Pisabarro A.G."/>
            <person name="Kuo A."/>
            <person name="Tritt A."/>
            <person name="Lipzen A."/>
            <person name="He G."/>
            <person name="Yan M."/>
            <person name="Ng V."/>
            <person name="Cullen D."/>
            <person name="Martin F."/>
            <person name="Rosso M.-N."/>
            <person name="Henrissat B."/>
            <person name="Hibbett D."/>
            <person name="Martinez A.T."/>
            <person name="Grigoriev I.V."/>
        </authorList>
    </citation>
    <scope>NUCLEOTIDE SEQUENCE</scope>
    <source>
        <strain evidence="7">CBS 506.95</strain>
    </source>
</reference>
<keyword evidence="4" id="KW-0472">Membrane</keyword>
<dbReference type="PANTHER" id="PTHR31778:SF2">
    <property type="entry name" value="BUD SITE SELECTION PROTEIN RAX2"/>
    <property type="match status" value="1"/>
</dbReference>
<feature type="signal peptide" evidence="5">
    <location>
        <begin position="1"/>
        <end position="21"/>
    </location>
</feature>
<dbReference type="Gene3D" id="2.30.30.40">
    <property type="entry name" value="SH3 Domains"/>
    <property type="match status" value="1"/>
</dbReference>
<dbReference type="Pfam" id="PF12768">
    <property type="entry name" value="Rax2"/>
    <property type="match status" value="2"/>
</dbReference>
<dbReference type="Gene3D" id="2.120.10.80">
    <property type="entry name" value="Kelch-type beta propeller"/>
    <property type="match status" value="2"/>
</dbReference>
<keyword evidence="4" id="KW-1133">Transmembrane helix</keyword>
<feature type="chain" id="PRO_5040327271" evidence="5">
    <location>
        <begin position="22"/>
        <end position="1421"/>
    </location>
</feature>
<dbReference type="InterPro" id="IPR015915">
    <property type="entry name" value="Kelch-typ_b-propeller"/>
</dbReference>
<evidence type="ECO:0000256" key="1">
    <source>
        <dbReference type="ARBA" id="ARBA00022443"/>
    </source>
</evidence>
<organism evidence="7 8">
    <name type="scientific">Crepidotus variabilis</name>
    <dbReference type="NCBI Taxonomy" id="179855"/>
    <lineage>
        <taxon>Eukaryota</taxon>
        <taxon>Fungi</taxon>
        <taxon>Dikarya</taxon>
        <taxon>Basidiomycota</taxon>
        <taxon>Agaricomycotina</taxon>
        <taxon>Agaricomycetes</taxon>
        <taxon>Agaricomycetidae</taxon>
        <taxon>Agaricales</taxon>
        <taxon>Agaricineae</taxon>
        <taxon>Crepidotaceae</taxon>
        <taxon>Crepidotus</taxon>
    </lineage>
</organism>
<dbReference type="OrthoDB" id="2503993at2759"/>
<proteinExistence type="predicted"/>
<dbReference type="SUPFAM" id="SSF50965">
    <property type="entry name" value="Galactose oxidase, central domain"/>
    <property type="match status" value="2"/>
</dbReference>
<evidence type="ECO:0000256" key="2">
    <source>
        <dbReference type="PROSITE-ProRule" id="PRU00192"/>
    </source>
</evidence>
<dbReference type="InterPro" id="IPR024982">
    <property type="entry name" value="Rax2-like_C"/>
</dbReference>
<dbReference type="Pfam" id="PF20843">
    <property type="entry name" value="Rax2_3"/>
    <property type="match status" value="1"/>
</dbReference>
<dbReference type="InterPro" id="IPR048266">
    <property type="entry name" value="Rax2-like_second"/>
</dbReference>
<dbReference type="InterPro" id="IPR011043">
    <property type="entry name" value="Gal_Oxase/kelch_b-propeller"/>
</dbReference>
<name>A0A9P6EGT0_9AGAR</name>
<evidence type="ECO:0000313" key="8">
    <source>
        <dbReference type="Proteomes" id="UP000807306"/>
    </source>
</evidence>
<keyword evidence="1 2" id="KW-0728">SH3 domain</keyword>
<comment type="caution">
    <text evidence="7">The sequence shown here is derived from an EMBL/GenBank/DDBJ whole genome shotgun (WGS) entry which is preliminary data.</text>
</comment>
<dbReference type="EMBL" id="MU157847">
    <property type="protein sequence ID" value="KAF9529313.1"/>
    <property type="molecule type" value="Genomic_DNA"/>
</dbReference>
<evidence type="ECO:0000256" key="5">
    <source>
        <dbReference type="SAM" id="SignalP"/>
    </source>
</evidence>
<keyword evidence="8" id="KW-1185">Reference proteome</keyword>
<dbReference type="InterPro" id="IPR048265">
    <property type="entry name" value="Rax2-like_third"/>
</dbReference>
<dbReference type="InterPro" id="IPR011048">
    <property type="entry name" value="Haem_d1_sf"/>
</dbReference>
<dbReference type="Pfam" id="PF00018">
    <property type="entry name" value="SH3_1"/>
    <property type="match status" value="1"/>
</dbReference>